<evidence type="ECO:0000256" key="2">
    <source>
        <dbReference type="ARBA" id="ARBA00022840"/>
    </source>
</evidence>
<dbReference type="OrthoDB" id="3270319at2759"/>
<organism evidence="5 6">
    <name type="scientific">Pleurotus eryngii</name>
    <name type="common">Boletus of the steppes</name>
    <dbReference type="NCBI Taxonomy" id="5323"/>
    <lineage>
        <taxon>Eukaryota</taxon>
        <taxon>Fungi</taxon>
        <taxon>Dikarya</taxon>
        <taxon>Basidiomycota</taxon>
        <taxon>Agaricomycotina</taxon>
        <taxon>Agaricomycetes</taxon>
        <taxon>Agaricomycetidae</taxon>
        <taxon>Agaricales</taxon>
        <taxon>Pleurotineae</taxon>
        <taxon>Pleurotaceae</taxon>
        <taxon>Pleurotus</taxon>
    </lineage>
</organism>
<reference evidence="5" key="1">
    <citation type="submission" date="2020-11" db="EMBL/GenBank/DDBJ databases">
        <authorList>
            <consortium name="DOE Joint Genome Institute"/>
            <person name="Ahrendt S."/>
            <person name="Riley R."/>
            <person name="Andreopoulos W."/>
            <person name="Labutti K."/>
            <person name="Pangilinan J."/>
            <person name="Ruiz-Duenas F.J."/>
            <person name="Barrasa J.M."/>
            <person name="Sanchez-Garcia M."/>
            <person name="Camarero S."/>
            <person name="Miyauchi S."/>
            <person name="Serrano A."/>
            <person name="Linde D."/>
            <person name="Babiker R."/>
            <person name="Drula E."/>
            <person name="Ayuso-Fernandez I."/>
            <person name="Pacheco R."/>
            <person name="Padilla G."/>
            <person name="Ferreira P."/>
            <person name="Barriuso J."/>
            <person name="Kellner H."/>
            <person name="Castanera R."/>
            <person name="Alfaro M."/>
            <person name="Ramirez L."/>
            <person name="Pisabarro A.G."/>
            <person name="Kuo A."/>
            <person name="Tritt A."/>
            <person name="Lipzen A."/>
            <person name="He G."/>
            <person name="Yan M."/>
            <person name="Ng V."/>
            <person name="Cullen D."/>
            <person name="Martin F."/>
            <person name="Rosso M.-N."/>
            <person name="Henrissat B."/>
            <person name="Hibbett D."/>
            <person name="Martinez A.T."/>
            <person name="Grigoriev I.V."/>
        </authorList>
    </citation>
    <scope>NUCLEOTIDE SEQUENCE</scope>
    <source>
        <strain evidence="5">ATCC 90797</strain>
    </source>
</reference>
<dbReference type="InterPro" id="IPR000330">
    <property type="entry name" value="SNF2_N"/>
</dbReference>
<dbReference type="EMBL" id="MU154695">
    <property type="protein sequence ID" value="KAF9488812.1"/>
    <property type="molecule type" value="Genomic_DNA"/>
</dbReference>
<accession>A0A9P6D2P6</accession>
<evidence type="ECO:0000256" key="1">
    <source>
        <dbReference type="ARBA" id="ARBA00022741"/>
    </source>
</evidence>
<evidence type="ECO:0000313" key="5">
    <source>
        <dbReference type="EMBL" id="KAF9488812.1"/>
    </source>
</evidence>
<dbReference type="Proteomes" id="UP000807025">
    <property type="component" value="Unassembled WGS sequence"/>
</dbReference>
<evidence type="ECO:0000259" key="4">
    <source>
        <dbReference type="Pfam" id="PF00176"/>
    </source>
</evidence>
<protein>
    <recommendedName>
        <fullName evidence="4">SNF2 N-terminal domain-containing protein</fullName>
    </recommendedName>
</protein>
<sequence length="594" mass="67133">MTISYSALFLALITIDQEHGPDNDYLVQLIDDKAIMRDLNIPRILDETWCPLNLTATQAARLHHFINKVCRKPNADKANFAHSGADLVAEWKVYKKFFQKISCKINSLVKLAMKEHGTHSQELLQTSKTITEALKEEDDDSAVDTAVKVPEDAKTDAISSTKPDVEKRVKKAHEAGRWLWIMQVDLVDKEEVLRMMQEILSHLEMCFGEDDMAAYTLRDIDDDFSLGGDLGVGEAVRMSYEQLEVVLEFHDGRPANWNTFVRPDRHSAWQIINPEDEDNSSGRVENANDAQATGQPVMATSMSLVASLPWATRQSATSLLEGFQVGGPGFMEQRLLWHQLAGTHAMVGKMWMEELTDKPPGTLLADNVAVGKTVQVMACIAFIQQVYLIERALKKGNTNLRCPPIIEHVKYFVGGSESEDTKTVPNLAHLTIIPLSIISQWMAELHWFFCKGAIDIFVLPNTAEAIKLFFHEKESVWKQSSHKYMNHIILCTHSTFTSLTARTFHCGKESGLNVMDEMRQRVTNPPPPKTIFDAHLSRGFFGSIAMDSSSFIINCITVMPLYTQIRDIFNMARIIDIWRFCSADGQLWERELNN</sequence>
<keyword evidence="1" id="KW-0547">Nucleotide-binding</keyword>
<evidence type="ECO:0000256" key="3">
    <source>
        <dbReference type="SAM" id="MobiDB-lite"/>
    </source>
</evidence>
<name>A0A9P6D2P6_PLEER</name>
<keyword evidence="6" id="KW-1185">Reference proteome</keyword>
<gene>
    <name evidence="5" type="ORF">BDN71DRAFT_1435847</name>
</gene>
<dbReference type="GO" id="GO:0005524">
    <property type="term" value="F:ATP binding"/>
    <property type="evidence" value="ECO:0007669"/>
    <property type="project" value="InterPro"/>
</dbReference>
<dbReference type="InterPro" id="IPR038718">
    <property type="entry name" value="SNF2-like_sf"/>
</dbReference>
<dbReference type="AlphaFoldDB" id="A0A9P6D2P6"/>
<dbReference type="Pfam" id="PF00176">
    <property type="entry name" value="SNF2-rel_dom"/>
    <property type="match status" value="1"/>
</dbReference>
<feature type="domain" description="SNF2 N-terminal" evidence="4">
    <location>
        <begin position="350"/>
        <end position="476"/>
    </location>
</feature>
<keyword evidence="2" id="KW-0067">ATP-binding</keyword>
<feature type="region of interest" description="Disordered" evidence="3">
    <location>
        <begin position="274"/>
        <end position="293"/>
    </location>
</feature>
<proteinExistence type="predicted"/>
<dbReference type="SUPFAM" id="SSF52540">
    <property type="entry name" value="P-loop containing nucleoside triphosphate hydrolases"/>
    <property type="match status" value="1"/>
</dbReference>
<evidence type="ECO:0000313" key="6">
    <source>
        <dbReference type="Proteomes" id="UP000807025"/>
    </source>
</evidence>
<comment type="caution">
    <text evidence="5">The sequence shown here is derived from an EMBL/GenBank/DDBJ whole genome shotgun (WGS) entry which is preliminary data.</text>
</comment>
<dbReference type="Gene3D" id="3.40.50.10810">
    <property type="entry name" value="Tandem AAA-ATPase domain"/>
    <property type="match status" value="1"/>
</dbReference>
<dbReference type="InterPro" id="IPR027417">
    <property type="entry name" value="P-loop_NTPase"/>
</dbReference>